<evidence type="ECO:0000256" key="6">
    <source>
        <dbReference type="ARBA" id="ARBA00022989"/>
    </source>
</evidence>
<dbReference type="Gene3D" id="3.40.50.1000">
    <property type="entry name" value="HAD superfamily/HAD-like"/>
    <property type="match status" value="1"/>
</dbReference>
<feature type="transmembrane region" description="Helical" evidence="8">
    <location>
        <begin position="254"/>
        <end position="274"/>
    </location>
</feature>
<protein>
    <recommendedName>
        <fullName evidence="9">Cation-transporting P-type ATPase N-terminal domain-containing protein</fullName>
    </recommendedName>
</protein>
<feature type="transmembrane region" description="Helical" evidence="8">
    <location>
        <begin position="90"/>
        <end position="106"/>
    </location>
</feature>
<dbReference type="Pfam" id="PF00702">
    <property type="entry name" value="Hydrolase"/>
    <property type="match status" value="1"/>
</dbReference>
<feature type="transmembrane region" description="Helical" evidence="8">
    <location>
        <begin position="790"/>
        <end position="811"/>
    </location>
</feature>
<dbReference type="SUPFAM" id="SSF81653">
    <property type="entry name" value="Calcium ATPase, transduction domain A"/>
    <property type="match status" value="1"/>
</dbReference>
<dbReference type="SFLD" id="SFLDS00003">
    <property type="entry name" value="Haloacid_Dehalogenase"/>
    <property type="match status" value="1"/>
</dbReference>
<dbReference type="GO" id="GO:0016887">
    <property type="term" value="F:ATP hydrolysis activity"/>
    <property type="evidence" value="ECO:0007669"/>
    <property type="project" value="InterPro"/>
</dbReference>
<dbReference type="SUPFAM" id="SSF81660">
    <property type="entry name" value="Metal cation-transporting ATPase, ATP-binding domain N"/>
    <property type="match status" value="1"/>
</dbReference>
<dbReference type="Pfam" id="PF00122">
    <property type="entry name" value="E1-E2_ATPase"/>
    <property type="match status" value="1"/>
</dbReference>
<dbReference type="InterPro" id="IPR008250">
    <property type="entry name" value="ATPase_P-typ_transduc_dom_A_sf"/>
</dbReference>
<keyword evidence="7 8" id="KW-0472">Membrane</keyword>
<evidence type="ECO:0000256" key="1">
    <source>
        <dbReference type="ARBA" id="ARBA00004141"/>
    </source>
</evidence>
<feature type="transmembrane region" description="Helical" evidence="8">
    <location>
        <begin position="823"/>
        <end position="846"/>
    </location>
</feature>
<dbReference type="AlphaFoldDB" id="A0A2H0UR18"/>
<dbReference type="Gene3D" id="1.20.1110.10">
    <property type="entry name" value="Calcium-transporting ATPase, transmembrane domain"/>
    <property type="match status" value="1"/>
</dbReference>
<gene>
    <name evidence="10" type="ORF">COU09_00180</name>
</gene>
<dbReference type="PANTHER" id="PTHR42861">
    <property type="entry name" value="CALCIUM-TRANSPORTING ATPASE"/>
    <property type="match status" value="1"/>
</dbReference>
<feature type="transmembrane region" description="Helical" evidence="8">
    <location>
        <begin position="762"/>
        <end position="784"/>
    </location>
</feature>
<dbReference type="PRINTS" id="PR00119">
    <property type="entry name" value="CATATPASE"/>
</dbReference>
<accession>A0A2H0UR18</accession>
<reference evidence="11" key="1">
    <citation type="submission" date="2017-09" db="EMBL/GenBank/DDBJ databases">
        <title>Depth-based differentiation of microbial function through sediment-hosted aquifers and enrichment of novel symbionts in the deep terrestrial subsurface.</title>
        <authorList>
            <person name="Probst A.J."/>
            <person name="Ladd B."/>
            <person name="Jarett J.K."/>
            <person name="Geller-Mcgrath D.E."/>
            <person name="Sieber C.M.K."/>
            <person name="Emerson J.B."/>
            <person name="Anantharaman K."/>
            <person name="Thomas B.C."/>
            <person name="Malmstrom R."/>
            <person name="Stieglmeier M."/>
            <person name="Klingl A."/>
            <person name="Woyke T."/>
            <person name="Ryan C.M."/>
            <person name="Banfield J.F."/>
        </authorList>
    </citation>
    <scope>NUCLEOTIDE SEQUENCE [LARGE SCALE GENOMIC DNA]</scope>
</reference>
<dbReference type="SFLD" id="SFLDF00027">
    <property type="entry name" value="p-type_atpase"/>
    <property type="match status" value="1"/>
</dbReference>
<dbReference type="Proteomes" id="UP000229615">
    <property type="component" value="Unassembled WGS sequence"/>
</dbReference>
<dbReference type="SUPFAM" id="SSF56784">
    <property type="entry name" value="HAD-like"/>
    <property type="match status" value="1"/>
</dbReference>
<keyword evidence="3" id="KW-0547">Nucleotide-binding</keyword>
<feature type="domain" description="Cation-transporting P-type ATPase N-terminal" evidence="9">
    <location>
        <begin position="13"/>
        <end position="86"/>
    </location>
</feature>
<keyword evidence="4" id="KW-0067">ATP-binding</keyword>
<feature type="transmembrane region" description="Helical" evidence="8">
    <location>
        <begin position="689"/>
        <end position="713"/>
    </location>
</feature>
<dbReference type="Gene3D" id="2.70.150.10">
    <property type="entry name" value="Calcium-transporting ATPase, cytoplasmic transduction domain A"/>
    <property type="match status" value="1"/>
</dbReference>
<proteinExistence type="predicted"/>
<dbReference type="PROSITE" id="PS00154">
    <property type="entry name" value="ATPASE_E1_E2"/>
    <property type="match status" value="1"/>
</dbReference>
<dbReference type="InterPro" id="IPR004014">
    <property type="entry name" value="ATPase_P-typ_cation-transptr_N"/>
</dbReference>
<dbReference type="Pfam" id="PF00690">
    <property type="entry name" value="Cation_ATPase_N"/>
    <property type="match status" value="1"/>
</dbReference>
<dbReference type="InterPro" id="IPR006068">
    <property type="entry name" value="ATPase_P-typ_cation-transptr_C"/>
</dbReference>
<dbReference type="NCBIfam" id="TIGR01494">
    <property type="entry name" value="ATPase_P-type"/>
    <property type="match status" value="2"/>
</dbReference>
<comment type="subcellular location">
    <subcellularLocation>
        <location evidence="1">Membrane</location>
        <topology evidence="1">Multi-pass membrane protein</topology>
    </subcellularLocation>
</comment>
<dbReference type="Gene3D" id="3.40.1110.10">
    <property type="entry name" value="Calcium-transporting ATPase, cytoplasmic domain N"/>
    <property type="match status" value="1"/>
</dbReference>
<evidence type="ECO:0000256" key="3">
    <source>
        <dbReference type="ARBA" id="ARBA00022741"/>
    </source>
</evidence>
<dbReference type="SUPFAM" id="SSF81665">
    <property type="entry name" value="Calcium ATPase, transmembrane domain M"/>
    <property type="match status" value="1"/>
</dbReference>
<evidence type="ECO:0000259" key="9">
    <source>
        <dbReference type="SMART" id="SM00831"/>
    </source>
</evidence>
<feature type="transmembrane region" description="Helical" evidence="8">
    <location>
        <begin position="66"/>
        <end position="84"/>
    </location>
</feature>
<evidence type="ECO:0000256" key="4">
    <source>
        <dbReference type="ARBA" id="ARBA00022840"/>
    </source>
</evidence>
<dbReference type="SMART" id="SM00831">
    <property type="entry name" value="Cation_ATPase_N"/>
    <property type="match status" value="1"/>
</dbReference>
<evidence type="ECO:0000313" key="11">
    <source>
        <dbReference type="Proteomes" id="UP000229615"/>
    </source>
</evidence>
<dbReference type="GO" id="GO:0005524">
    <property type="term" value="F:ATP binding"/>
    <property type="evidence" value="ECO:0007669"/>
    <property type="project" value="UniProtKB-KW"/>
</dbReference>
<dbReference type="SFLD" id="SFLDG00002">
    <property type="entry name" value="C1.7:_P-type_atpase_like"/>
    <property type="match status" value="1"/>
</dbReference>
<dbReference type="InterPro" id="IPR001757">
    <property type="entry name" value="P_typ_ATPase"/>
</dbReference>
<dbReference type="InterPro" id="IPR023299">
    <property type="entry name" value="ATPase_P-typ_cyto_dom_N"/>
</dbReference>
<dbReference type="InterPro" id="IPR044492">
    <property type="entry name" value="P_typ_ATPase_HD_dom"/>
</dbReference>
<keyword evidence="6 8" id="KW-1133">Transmembrane helix</keyword>
<dbReference type="InterPro" id="IPR059000">
    <property type="entry name" value="ATPase_P-type_domA"/>
</dbReference>
<sequence>MSPSRQVLLKQVKFHSLSPEETLTQLESSDSGLSSEEAKRRLKIFGENKIQEGKGTGRFRIFFDQLRNPLIFILIIAAGITAALGDYKDSLFIVAAALVNISLGFYQENKAELALAALKSYITERVLVFRDGQEREIDTAQLIPGDVIRLNRGAKIPADARILFENDTRVDESVLTGESLPERKTSLRDKPETSVVDQSAMVFAGTTLVQGTLRAVITATGDRTEIGKIAKLVGEGQDTETPLKRALSKFTARASYVILLFAGLMFCLTYWSGVSLLESFLISVAILVAAVPEGLPIVMTVILAIGVQRLARRNGVVRKLSAAETLGSTSVILTDKTGTLTEAKMELAEVRGFFDDGEKPEINVEEFILSAALFNTDVVIENPGNLPAAWQVIGKSLEVSLVKEAAKKYQLCLPDIKDRYSELVSLPFNSKNKYSASAYESNLEIFQEFFGKKNLRIVSLLGAPELLIEKTTFSKDKKEEVLSLVESMASDGSRVVAVAFKSIARNSGSDKIALAEDDNLDGFRVFGLLAFRDPIREGVSEALARISAGGVRTVIVTGDHTGTAMAVARELGIEVERTEVMDGKILDGLSEEELKQRLGNLKIVSRVSPEGKMKLARAFQASGEVVAMTGDGVNDAPALKQADIGVAMGSGTDVARGVADLVLLDDNYTTIVEAILEGRRIVNNIRKALVYLGSTVFDEVLLIGGSLLLGFAIPLNALQILWINFFTDSFPGISLAFEEKIDDLEHRPSTIKDGLLTKNMKILLFINGLVGALLVLGLYAWMLGQGYEEILTRTVVFAAFSSYSLFLVFAVRSLKKSVVSYNPFSNTFLLMSVVFGLAMIAIAIYIPFFQTLFGTVALSANWIMLVVAFGILNILVIEISKALFTDA</sequence>
<dbReference type="PRINTS" id="PR00120">
    <property type="entry name" value="HATPASE"/>
</dbReference>
<feature type="transmembrane region" description="Helical" evidence="8">
    <location>
        <begin position="280"/>
        <end position="305"/>
    </location>
</feature>
<dbReference type="InterPro" id="IPR018303">
    <property type="entry name" value="ATPase_P-typ_P_site"/>
</dbReference>
<name>A0A2H0UR18_9BACT</name>
<dbReference type="GO" id="GO:0016020">
    <property type="term" value="C:membrane"/>
    <property type="evidence" value="ECO:0007669"/>
    <property type="project" value="UniProtKB-SubCell"/>
</dbReference>
<keyword evidence="2 8" id="KW-0812">Transmembrane</keyword>
<dbReference type="InterPro" id="IPR036412">
    <property type="entry name" value="HAD-like_sf"/>
</dbReference>
<evidence type="ECO:0000256" key="5">
    <source>
        <dbReference type="ARBA" id="ARBA00022967"/>
    </source>
</evidence>
<evidence type="ECO:0000256" key="8">
    <source>
        <dbReference type="SAM" id="Phobius"/>
    </source>
</evidence>
<evidence type="ECO:0000256" key="2">
    <source>
        <dbReference type="ARBA" id="ARBA00022692"/>
    </source>
</evidence>
<evidence type="ECO:0000313" key="10">
    <source>
        <dbReference type="EMBL" id="PIR88831.1"/>
    </source>
</evidence>
<evidence type="ECO:0000256" key="7">
    <source>
        <dbReference type="ARBA" id="ARBA00023136"/>
    </source>
</evidence>
<organism evidence="10 11">
    <name type="scientific">Candidatus Harrisonbacteria bacterium CG10_big_fil_rev_8_21_14_0_10_44_23</name>
    <dbReference type="NCBI Taxonomy" id="1974585"/>
    <lineage>
        <taxon>Bacteria</taxon>
        <taxon>Candidatus Harrisoniibacteriota</taxon>
    </lineage>
</organism>
<dbReference type="EMBL" id="PFBB01000002">
    <property type="protein sequence ID" value="PIR88831.1"/>
    <property type="molecule type" value="Genomic_DNA"/>
</dbReference>
<comment type="caution">
    <text evidence="10">The sequence shown here is derived from an EMBL/GenBank/DDBJ whole genome shotgun (WGS) entry which is preliminary data.</text>
</comment>
<dbReference type="InterPro" id="IPR023214">
    <property type="entry name" value="HAD_sf"/>
</dbReference>
<dbReference type="InterPro" id="IPR023298">
    <property type="entry name" value="ATPase_P-typ_TM_dom_sf"/>
</dbReference>
<feature type="transmembrane region" description="Helical" evidence="8">
    <location>
        <begin position="852"/>
        <end position="876"/>
    </location>
</feature>
<dbReference type="Pfam" id="PF00689">
    <property type="entry name" value="Cation_ATPase_C"/>
    <property type="match status" value="1"/>
</dbReference>
<keyword evidence="5" id="KW-1278">Translocase</keyword>